<proteinExistence type="predicted"/>
<feature type="domain" description="HTH araC/xylS-type" evidence="4">
    <location>
        <begin position="200"/>
        <end position="298"/>
    </location>
</feature>
<comment type="caution">
    <text evidence="5">The sequence shown here is derived from an EMBL/GenBank/DDBJ whole genome shotgun (WGS) entry which is preliminary data.</text>
</comment>
<evidence type="ECO:0000256" key="2">
    <source>
        <dbReference type="ARBA" id="ARBA00023125"/>
    </source>
</evidence>
<keyword evidence="2" id="KW-0238">DNA-binding</keyword>
<dbReference type="SMART" id="SM00342">
    <property type="entry name" value="HTH_ARAC"/>
    <property type="match status" value="1"/>
</dbReference>
<dbReference type="Pfam" id="PF12833">
    <property type="entry name" value="HTH_18"/>
    <property type="match status" value="1"/>
</dbReference>
<dbReference type="InterPro" id="IPR009057">
    <property type="entry name" value="Homeodomain-like_sf"/>
</dbReference>
<dbReference type="PANTHER" id="PTHR43280">
    <property type="entry name" value="ARAC-FAMILY TRANSCRIPTIONAL REGULATOR"/>
    <property type="match status" value="1"/>
</dbReference>
<keyword evidence="6" id="KW-1185">Reference proteome</keyword>
<dbReference type="RefSeq" id="WP_346754278.1">
    <property type="nucleotide sequence ID" value="NZ_JAUJEA010000010.1"/>
</dbReference>
<dbReference type="InterPro" id="IPR018062">
    <property type="entry name" value="HTH_AraC-typ_CS"/>
</dbReference>
<keyword evidence="3" id="KW-0804">Transcription</keyword>
<reference evidence="5" key="1">
    <citation type="submission" date="2023-06" db="EMBL/GenBank/DDBJ databases">
        <title>Genomic of Parafulvivirga corallium.</title>
        <authorList>
            <person name="Wang G."/>
        </authorList>
    </citation>
    <scope>NUCLEOTIDE SEQUENCE</scope>
    <source>
        <strain evidence="5">BMA10</strain>
    </source>
</reference>
<evidence type="ECO:0000313" key="6">
    <source>
        <dbReference type="Proteomes" id="UP001172082"/>
    </source>
</evidence>
<evidence type="ECO:0000256" key="1">
    <source>
        <dbReference type="ARBA" id="ARBA00023015"/>
    </source>
</evidence>
<dbReference type="Proteomes" id="UP001172082">
    <property type="component" value="Unassembled WGS sequence"/>
</dbReference>
<evidence type="ECO:0000259" key="4">
    <source>
        <dbReference type="PROSITE" id="PS01124"/>
    </source>
</evidence>
<name>A0ABT8KV40_9BACT</name>
<keyword evidence="1" id="KW-0805">Transcription regulation</keyword>
<dbReference type="InterPro" id="IPR018060">
    <property type="entry name" value="HTH_AraC"/>
</dbReference>
<dbReference type="PROSITE" id="PS00041">
    <property type="entry name" value="HTH_ARAC_FAMILY_1"/>
    <property type="match status" value="1"/>
</dbReference>
<organism evidence="5 6">
    <name type="scientific">Splendidivirga corallicola</name>
    <dbReference type="NCBI Taxonomy" id="3051826"/>
    <lineage>
        <taxon>Bacteria</taxon>
        <taxon>Pseudomonadati</taxon>
        <taxon>Bacteroidota</taxon>
        <taxon>Cytophagia</taxon>
        <taxon>Cytophagales</taxon>
        <taxon>Splendidivirgaceae</taxon>
        <taxon>Splendidivirga</taxon>
    </lineage>
</organism>
<dbReference type="PROSITE" id="PS01124">
    <property type="entry name" value="HTH_ARAC_FAMILY_2"/>
    <property type="match status" value="1"/>
</dbReference>
<dbReference type="EMBL" id="JAUJEA010000010">
    <property type="protein sequence ID" value="MDN5204253.1"/>
    <property type="molecule type" value="Genomic_DNA"/>
</dbReference>
<dbReference type="PANTHER" id="PTHR43280:SF2">
    <property type="entry name" value="HTH-TYPE TRANSCRIPTIONAL REGULATOR EXSA"/>
    <property type="match status" value="1"/>
</dbReference>
<evidence type="ECO:0000313" key="5">
    <source>
        <dbReference type="EMBL" id="MDN5204253.1"/>
    </source>
</evidence>
<accession>A0ABT8KV40</accession>
<dbReference type="Gene3D" id="1.10.10.60">
    <property type="entry name" value="Homeodomain-like"/>
    <property type="match status" value="2"/>
</dbReference>
<sequence length="302" mass="35292">MLITREISKSGDPSDKNQIFKGLNFNILCCRYWWFEIWKGQRMSFPYWRLYWNKNEGAYVYYEKKTYLLPDNIYLIPPHTPFSTGIQNQKLVEESEYFFKCGKIDSKESEQWHLERGNILHFFTHFTLGFPYDDVKPGVYIVDISDDRKNDLKDILNTLIFDSTNFSLKESLSIYHLVLSSINSLPKSIWLSKKVDNRIVTILEYMERNTARKMTSETLASQLFVSPSSFSRLFKANVGKSPSKYLTQIRIDKACNLLLHTNTSIDTIAEQCGFTDRYHLTKVFSSIKKISPAAFRKGGGYY</sequence>
<dbReference type="SUPFAM" id="SSF46689">
    <property type="entry name" value="Homeodomain-like"/>
    <property type="match status" value="2"/>
</dbReference>
<protein>
    <submittedName>
        <fullName evidence="5">AraC family transcriptional regulator</fullName>
    </submittedName>
</protein>
<gene>
    <name evidence="5" type="ORF">QQ008_22870</name>
</gene>
<evidence type="ECO:0000256" key="3">
    <source>
        <dbReference type="ARBA" id="ARBA00023163"/>
    </source>
</evidence>